<dbReference type="PANTHER" id="PTHR38340:SF1">
    <property type="entry name" value="S-LAYER PROTEIN"/>
    <property type="match status" value="1"/>
</dbReference>
<accession>A0ABT4C8B4</accession>
<evidence type="ECO:0000256" key="1">
    <source>
        <dbReference type="ARBA" id="ARBA00004613"/>
    </source>
</evidence>
<feature type="signal peptide" evidence="3">
    <location>
        <begin position="1"/>
        <end position="25"/>
    </location>
</feature>
<sequence length="424" mass="43583">MPITVSLIALAPLGIVGLATGPATAETTCDGKVPTIVAVPGAPTTGTPGDDVILGTYAQDRIDGGAGNDTICGLGNGDWLVGGPGDDRLFGGLDDYYVPDDGYFGDTLVPGPGNDVIDLGDDPASANVDEVDRPARYDRVVYEDAPGPVTVDLVAGTATGEGTDTIAVPAFSGGIVGSAYDDVLTGTDGPDRIVGGAGDDRIHALGGDDELEPGKGDDVVRGGDGDDYVMSPDEGRDRLYGDGGRDFVEARGRGSAIGGGGGDDYLVAELGASVHGGAGDDEVDADLIRGRKIEVDGGDGRRDVVRLRAPKSEFPRGSRYVVDVPRKRVTVDGTRRARYEGVEGLSFSGRPGPLTYLGGPGRDRLSVSGGMQVKAYGRRGADILVGGSRDDLLVGGPGRDQLVGGPGRDRCISGEQRRQCEVRR</sequence>
<protein>
    <submittedName>
        <fullName evidence="4">Calcium-binding protein</fullName>
    </submittedName>
</protein>
<dbReference type="InterPro" id="IPR050557">
    <property type="entry name" value="RTX_toxin/Mannuronan_C5-epim"/>
</dbReference>
<comment type="caution">
    <text evidence="4">The sequence shown here is derived from an EMBL/GenBank/DDBJ whole genome shotgun (WGS) entry which is preliminary data.</text>
</comment>
<dbReference type="Proteomes" id="UP001074726">
    <property type="component" value="Unassembled WGS sequence"/>
</dbReference>
<reference evidence="4" key="1">
    <citation type="submission" date="2022-08" db="EMBL/GenBank/DDBJ databases">
        <title>Genome sequencing of Nocardioides sp. STR2.</title>
        <authorList>
            <person name="So Y."/>
        </authorList>
    </citation>
    <scope>NUCLEOTIDE SEQUENCE</scope>
    <source>
        <strain evidence="4">STR2</strain>
    </source>
</reference>
<keyword evidence="5" id="KW-1185">Reference proteome</keyword>
<comment type="subcellular location">
    <subcellularLocation>
        <location evidence="1">Secreted</location>
    </subcellularLocation>
</comment>
<name>A0ABT4C8B4_9ACTN</name>
<dbReference type="Gene3D" id="2.150.10.10">
    <property type="entry name" value="Serralysin-like metalloprotease, C-terminal"/>
    <property type="match status" value="3"/>
</dbReference>
<evidence type="ECO:0000313" key="4">
    <source>
        <dbReference type="EMBL" id="MCY4724676.1"/>
    </source>
</evidence>
<keyword evidence="2" id="KW-0964">Secreted</keyword>
<evidence type="ECO:0000313" key="5">
    <source>
        <dbReference type="Proteomes" id="UP001074726"/>
    </source>
</evidence>
<feature type="chain" id="PRO_5047491063" evidence="3">
    <location>
        <begin position="26"/>
        <end position="424"/>
    </location>
</feature>
<dbReference type="RefSeq" id="WP_268109493.1">
    <property type="nucleotide sequence ID" value="NZ_JAPPUX010000001.1"/>
</dbReference>
<dbReference type="InterPro" id="IPR011049">
    <property type="entry name" value="Serralysin-like_metalloprot_C"/>
</dbReference>
<gene>
    <name evidence="4" type="ORF">NYO98_00180</name>
</gene>
<dbReference type="PRINTS" id="PR00313">
    <property type="entry name" value="CABNDNGRPT"/>
</dbReference>
<organism evidence="4 5">
    <name type="scientific">Nocardioides pini</name>
    <dbReference type="NCBI Taxonomy" id="2975053"/>
    <lineage>
        <taxon>Bacteria</taxon>
        <taxon>Bacillati</taxon>
        <taxon>Actinomycetota</taxon>
        <taxon>Actinomycetes</taxon>
        <taxon>Propionibacteriales</taxon>
        <taxon>Nocardioidaceae</taxon>
        <taxon>Nocardioides</taxon>
    </lineage>
</organism>
<dbReference type="PANTHER" id="PTHR38340">
    <property type="entry name" value="S-LAYER PROTEIN"/>
    <property type="match status" value="1"/>
</dbReference>
<dbReference type="InterPro" id="IPR001343">
    <property type="entry name" value="Hemolysn_Ca-bd"/>
</dbReference>
<evidence type="ECO:0000256" key="2">
    <source>
        <dbReference type="ARBA" id="ARBA00022525"/>
    </source>
</evidence>
<dbReference type="Pfam" id="PF00353">
    <property type="entry name" value="HemolysinCabind"/>
    <property type="match status" value="5"/>
</dbReference>
<dbReference type="EMBL" id="JAPPUX010000001">
    <property type="protein sequence ID" value="MCY4724676.1"/>
    <property type="molecule type" value="Genomic_DNA"/>
</dbReference>
<dbReference type="PROSITE" id="PS00330">
    <property type="entry name" value="HEMOLYSIN_CALCIUM"/>
    <property type="match status" value="1"/>
</dbReference>
<keyword evidence="3" id="KW-0732">Signal</keyword>
<evidence type="ECO:0000256" key="3">
    <source>
        <dbReference type="SAM" id="SignalP"/>
    </source>
</evidence>
<dbReference type="InterPro" id="IPR018511">
    <property type="entry name" value="Hemolysin-typ_Ca-bd_CS"/>
</dbReference>
<proteinExistence type="predicted"/>
<dbReference type="SUPFAM" id="SSF51120">
    <property type="entry name" value="beta-Roll"/>
    <property type="match status" value="4"/>
</dbReference>